<keyword evidence="5" id="KW-1185">Reference proteome</keyword>
<dbReference type="GO" id="GO:0006629">
    <property type="term" value="P:lipid metabolic process"/>
    <property type="evidence" value="ECO:0007669"/>
    <property type="project" value="InterPro"/>
</dbReference>
<evidence type="ECO:0000256" key="2">
    <source>
        <dbReference type="SAM" id="Phobius"/>
    </source>
</evidence>
<organism evidence="4 5">
    <name type="scientific">Trypanosoma conorhini</name>
    <dbReference type="NCBI Taxonomy" id="83891"/>
    <lineage>
        <taxon>Eukaryota</taxon>
        <taxon>Discoba</taxon>
        <taxon>Euglenozoa</taxon>
        <taxon>Kinetoplastea</taxon>
        <taxon>Metakinetoplastina</taxon>
        <taxon>Trypanosomatida</taxon>
        <taxon>Trypanosomatidae</taxon>
        <taxon>Trypanosoma</taxon>
    </lineage>
</organism>
<feature type="region of interest" description="Disordered" evidence="1">
    <location>
        <begin position="713"/>
        <end position="835"/>
    </location>
</feature>
<dbReference type="PANTHER" id="PTHR45856">
    <property type="entry name" value="ALPHA/BETA-HYDROLASES SUPERFAMILY PROTEIN"/>
    <property type="match status" value="1"/>
</dbReference>
<dbReference type="GeneID" id="40315729"/>
<evidence type="ECO:0000313" key="5">
    <source>
        <dbReference type="Proteomes" id="UP000284403"/>
    </source>
</evidence>
<dbReference type="Gene3D" id="3.40.50.1820">
    <property type="entry name" value="alpha/beta hydrolase"/>
    <property type="match status" value="1"/>
</dbReference>
<dbReference type="InterPro" id="IPR029058">
    <property type="entry name" value="AB_hydrolase_fold"/>
</dbReference>
<evidence type="ECO:0000259" key="3">
    <source>
        <dbReference type="Pfam" id="PF01764"/>
    </source>
</evidence>
<feature type="transmembrane region" description="Helical" evidence="2">
    <location>
        <begin position="470"/>
        <end position="492"/>
    </location>
</feature>
<dbReference type="Pfam" id="PF01764">
    <property type="entry name" value="Lipase_3"/>
    <property type="match status" value="1"/>
</dbReference>
<dbReference type="InterPro" id="IPR051218">
    <property type="entry name" value="Sec_MonoDiacylglyc_Lipase"/>
</dbReference>
<feature type="compositionally biased region" description="Basic and acidic residues" evidence="1">
    <location>
        <begin position="741"/>
        <end position="766"/>
    </location>
</feature>
<keyword evidence="2" id="KW-0472">Membrane</keyword>
<feature type="region of interest" description="Disordered" evidence="1">
    <location>
        <begin position="1"/>
        <end position="54"/>
    </location>
</feature>
<comment type="caution">
    <text evidence="4">The sequence shown here is derived from an EMBL/GenBank/DDBJ whole genome shotgun (WGS) entry which is preliminary data.</text>
</comment>
<keyword evidence="2" id="KW-0812">Transmembrane</keyword>
<accession>A0A3R7NQS6</accession>
<dbReference type="Proteomes" id="UP000284403">
    <property type="component" value="Unassembled WGS sequence"/>
</dbReference>
<feature type="compositionally biased region" description="Acidic residues" evidence="1">
    <location>
        <begin position="822"/>
        <end position="833"/>
    </location>
</feature>
<sequence>MRQGHHRLSLQQSAGPRAAGPADVSAADSAEADAGPSARGHEERPSESLHNAVGESCGQKQVKCVIPRAPRRNLHLIRSHAPAAAAPKKERGGPFCFSRGFSSEPVELQIEGLSFLVGRATLYLWYSVIISAAVVQSMDFLAWGLVSICGEEVADLRHYDKWTSPCVTSTAENTTDGLYTIRWEGGPYKKGFDDSSVRFTRVVLSLANAEDWGNGTETVRSYNITAVIPYDVVSGDFSALSFTVTCTRKSPRCSQFDLPAEVVLNNTSTGRKSLTLIGVPAPLARVVGNSSVGVVFQKYAYSQGVFIWRYLFLLLSFLHFLRFIVYKKFTSTLHEQSWVVVLQLALFWYLNPLYALNYSKGRPSLVLHFLESHFPTWFVAVYVGFMLSAITATMPWTPPTYEQQPGVYNILTLSGIKGYFCHSATVYDPPLWTKWLVVAYVLVIIVLDIVGESLHAAGSLEIWGDPLHSIHYAVAVLLLLGCAVCCVLLVHVHRNMGAKSYLNSRPQQLASRFLILIFVTSLLYFVFHIIIFFLRYRTIPGMTVTQPMIQLPALMVSVFLVNIMTLIYTTRKRGDLVPVHPRDERWKLMVWPDTWYRWLSRHGGSMYIFHTEAEELTFNWNQIGYRKRQYKAKTMRRRGRWSGASILRRALPRALAQRLHHSHADAEPAPETPEACSAQANSCSAFASLRTESREHPTILNMDRTSTMFLPTRTPRNAPFAGRQGLHSQVSFREGNESEAEDRNFESLTERQSTDDVPLREAEGRRGRPAPPQLAPGLQNSLACGAGEAPFAASETSPIGPQRRRHARAAVEDDNAAAAAQEEAEDSKEDDGYDLSRNMASRTFGRAREKMDSLMRGAERTFISRPLDAFEHFETFVLEAAARPFREVDYLPFFNLETAIGCFNLSWEAYGTSHRGEGGVLRRRPFSLSRLCCSCCSAADSSSDGEVRVPIADSEAPAATARHEPHPCEDEGGNRVERSAQQGQADPNAPPPIDVERYGYRLCAVLEAMDVQVVISALDSADAVAEGKAPRIVIAFRGTMSMSNAWQDLRVRRVVWDEMVEGEPGLSRDMCCETKPTVHVGFLSIWNAHREHVCGKLWEELSANPSTVYRVYCTGHSLGGALATLCAYSVCGLLRRNNYALAEVTVYTFGQPPLGNKVFQTAYNKAVPRTFRVVNESDLVGSISMYGSHIGVEVDIDRHGNYICKPTYMEQLFRPMKGKGFAVENHLMESYSVSLNAVAKGTSCPSVAYAREGDGGGGGGDHDAASDGAAPGPSETEHTG</sequence>
<feature type="transmembrane region" description="Helical" evidence="2">
    <location>
        <begin position="337"/>
        <end position="356"/>
    </location>
</feature>
<feature type="region of interest" description="Disordered" evidence="1">
    <location>
        <begin position="658"/>
        <end position="677"/>
    </location>
</feature>
<feature type="transmembrane region" description="Helical" evidence="2">
    <location>
        <begin position="376"/>
        <end position="396"/>
    </location>
</feature>
<feature type="domain" description="Fungal lipase-type" evidence="3">
    <location>
        <begin position="1033"/>
        <end position="1184"/>
    </location>
</feature>
<dbReference type="InterPro" id="IPR002921">
    <property type="entry name" value="Fungal_lipase-type"/>
</dbReference>
<dbReference type="CDD" id="cd00519">
    <property type="entry name" value="Lipase_3"/>
    <property type="match status" value="1"/>
</dbReference>
<evidence type="ECO:0000313" key="4">
    <source>
        <dbReference type="EMBL" id="RNF25622.1"/>
    </source>
</evidence>
<feature type="region of interest" description="Disordered" evidence="1">
    <location>
        <begin position="1250"/>
        <end position="1280"/>
    </location>
</feature>
<proteinExistence type="predicted"/>
<reference evidence="4 5" key="1">
    <citation type="journal article" date="2018" name="BMC Genomics">
        <title>Genomic comparison of Trypanosoma conorhini and Trypanosoma rangeli to Trypanosoma cruzi strains of high and low virulence.</title>
        <authorList>
            <person name="Bradwell K.R."/>
            <person name="Koparde V.N."/>
            <person name="Matveyev A.V."/>
            <person name="Serrano M.G."/>
            <person name="Alves J.M."/>
            <person name="Parikh H."/>
            <person name="Huang B."/>
            <person name="Lee V."/>
            <person name="Espinosa-Alvarez O."/>
            <person name="Ortiz P.A."/>
            <person name="Costa-Martins A.G."/>
            <person name="Teixeira M.M."/>
            <person name="Buck G.A."/>
        </authorList>
    </citation>
    <scope>NUCLEOTIDE SEQUENCE [LARGE SCALE GENOMIC DNA]</scope>
    <source>
        <strain evidence="4 5">025E</strain>
    </source>
</reference>
<feature type="transmembrane region" description="Helical" evidence="2">
    <location>
        <begin position="432"/>
        <end position="450"/>
    </location>
</feature>
<dbReference type="EMBL" id="MKKU01000080">
    <property type="protein sequence ID" value="RNF25622.1"/>
    <property type="molecule type" value="Genomic_DNA"/>
</dbReference>
<dbReference type="OrthoDB" id="514788at2759"/>
<feature type="compositionally biased region" description="Basic and acidic residues" evidence="1">
    <location>
        <begin position="961"/>
        <end position="978"/>
    </location>
</feature>
<dbReference type="PANTHER" id="PTHR45856:SF11">
    <property type="entry name" value="FUNGAL LIPASE-LIKE DOMAIN-CONTAINING PROTEIN"/>
    <property type="match status" value="1"/>
</dbReference>
<feature type="transmembrane region" description="Helical" evidence="2">
    <location>
        <begin position="513"/>
        <end position="536"/>
    </location>
</feature>
<keyword evidence="2" id="KW-1133">Transmembrane helix</keyword>
<name>A0A3R7NQS6_9TRYP</name>
<feature type="region of interest" description="Disordered" evidence="1">
    <location>
        <begin position="955"/>
        <end position="993"/>
    </location>
</feature>
<gene>
    <name evidence="4" type="ORF">Tco025E_02118</name>
</gene>
<evidence type="ECO:0000256" key="1">
    <source>
        <dbReference type="SAM" id="MobiDB-lite"/>
    </source>
</evidence>
<protein>
    <submittedName>
        <fullName evidence="4">Putative lipase domain protein</fullName>
    </submittedName>
</protein>
<dbReference type="SUPFAM" id="SSF53474">
    <property type="entry name" value="alpha/beta-Hydrolases"/>
    <property type="match status" value="1"/>
</dbReference>
<feature type="compositionally biased region" description="Low complexity" evidence="1">
    <location>
        <begin position="22"/>
        <end position="38"/>
    </location>
</feature>
<dbReference type="AlphaFoldDB" id="A0A3R7NQS6"/>
<dbReference type="RefSeq" id="XP_029230828.1">
    <property type="nucleotide sequence ID" value="XM_029369053.1"/>
</dbReference>
<feature type="transmembrane region" description="Helical" evidence="2">
    <location>
        <begin position="548"/>
        <end position="568"/>
    </location>
</feature>
<feature type="transmembrane region" description="Helical" evidence="2">
    <location>
        <begin position="306"/>
        <end position="325"/>
    </location>
</feature>